<reference evidence="2 3" key="1">
    <citation type="submission" date="2016-10" db="EMBL/GenBank/DDBJ databases">
        <authorList>
            <person name="de Groot N.N."/>
        </authorList>
    </citation>
    <scope>NUCLEOTIDE SEQUENCE [LARGE SCALE GENOMIC DNA]</scope>
    <source>
        <strain evidence="2 3">DSM 17073</strain>
    </source>
</reference>
<keyword evidence="4" id="KW-1185">Reference proteome</keyword>
<gene>
    <name evidence="1" type="ORF">HHA03_10360</name>
    <name evidence="2" type="ORF">SAMN05421839_11260</name>
</gene>
<name>A0A1I5P3H3_9BACI</name>
<protein>
    <recommendedName>
        <fullName evidence="5">Heat induced stress protein YflT</fullName>
    </recommendedName>
</protein>
<dbReference type="Proteomes" id="UP000321547">
    <property type="component" value="Unassembled WGS sequence"/>
</dbReference>
<evidence type="ECO:0000313" key="4">
    <source>
        <dbReference type="Proteomes" id="UP000321547"/>
    </source>
</evidence>
<dbReference type="EMBL" id="BJWI01000011">
    <property type="protein sequence ID" value="GEM01504.1"/>
    <property type="molecule type" value="Genomic_DNA"/>
</dbReference>
<evidence type="ECO:0000313" key="2">
    <source>
        <dbReference type="EMBL" id="SFP28605.1"/>
    </source>
</evidence>
<dbReference type="OrthoDB" id="2607182at2"/>
<dbReference type="AlphaFoldDB" id="A0A1I5P3H3"/>
<reference evidence="1 4" key="2">
    <citation type="submission" date="2019-07" db="EMBL/GenBank/DDBJ databases">
        <title>Whole genome shotgun sequence of Halolactibacillus halophilus NBRC 100868.</title>
        <authorList>
            <person name="Hosoyama A."/>
            <person name="Uohara A."/>
            <person name="Ohji S."/>
            <person name="Ichikawa N."/>
        </authorList>
    </citation>
    <scope>NUCLEOTIDE SEQUENCE [LARGE SCALE GENOMIC DNA]</scope>
    <source>
        <strain evidence="1 4">NBRC 100868</strain>
    </source>
</reference>
<dbReference type="RefSeq" id="WP_089831465.1">
    <property type="nucleotide sequence ID" value="NZ_BJWI01000011.1"/>
</dbReference>
<dbReference type="Proteomes" id="UP000242243">
    <property type="component" value="Unassembled WGS sequence"/>
</dbReference>
<proteinExistence type="predicted"/>
<evidence type="ECO:0008006" key="5">
    <source>
        <dbReference type="Google" id="ProtNLM"/>
    </source>
</evidence>
<dbReference type="EMBL" id="FOXC01000012">
    <property type="protein sequence ID" value="SFP28605.1"/>
    <property type="molecule type" value="Genomic_DNA"/>
</dbReference>
<organism evidence="2 3">
    <name type="scientific">Halolactibacillus halophilus</name>
    <dbReference type="NCBI Taxonomy" id="306540"/>
    <lineage>
        <taxon>Bacteria</taxon>
        <taxon>Bacillati</taxon>
        <taxon>Bacillota</taxon>
        <taxon>Bacilli</taxon>
        <taxon>Bacillales</taxon>
        <taxon>Bacillaceae</taxon>
        <taxon>Halolactibacillus</taxon>
    </lineage>
</organism>
<accession>A0A1I5P3H3</accession>
<sequence length="114" mass="12776">MSKHMQVYFHDESEAESFKATLAKYSTQDVFIDKIESDDDIMLVIPTLPATSSDPGAPPVPVSQKDADMAFDFESSDDNRPRHVIVDFKVVESDYENVLKEVKNSDGLLNQAHV</sequence>
<evidence type="ECO:0000313" key="1">
    <source>
        <dbReference type="EMBL" id="GEM01504.1"/>
    </source>
</evidence>
<evidence type="ECO:0000313" key="3">
    <source>
        <dbReference type="Proteomes" id="UP000242243"/>
    </source>
</evidence>